<feature type="compositionally biased region" description="Basic and acidic residues" evidence="1">
    <location>
        <begin position="114"/>
        <end position="125"/>
    </location>
</feature>
<comment type="caution">
    <text evidence="2">The sequence shown here is derived from an EMBL/GenBank/DDBJ whole genome shotgun (WGS) entry which is preliminary data.</text>
</comment>
<dbReference type="AlphaFoldDB" id="A0A397IHM9"/>
<evidence type="ECO:0000313" key="3">
    <source>
        <dbReference type="Proteomes" id="UP000266861"/>
    </source>
</evidence>
<dbReference type="EMBL" id="PQFF01000212">
    <property type="protein sequence ID" value="RHZ73748.1"/>
    <property type="molecule type" value="Genomic_DNA"/>
</dbReference>
<sequence>MYTPKSEFLNIASITTKPTIDLDTNWSTITEEFAKQMGWKINKDTLSQNTNKVIFSIVKQVSGKIINTIVNPDIVKKQYKVKKKSILNYSSDEDIEEFWMEPESDNESSSNSEVDTHTTKAKKSD</sequence>
<organism evidence="2 3">
    <name type="scientific">Diversispora epigaea</name>
    <dbReference type="NCBI Taxonomy" id="1348612"/>
    <lineage>
        <taxon>Eukaryota</taxon>
        <taxon>Fungi</taxon>
        <taxon>Fungi incertae sedis</taxon>
        <taxon>Mucoromycota</taxon>
        <taxon>Glomeromycotina</taxon>
        <taxon>Glomeromycetes</taxon>
        <taxon>Diversisporales</taxon>
        <taxon>Diversisporaceae</taxon>
        <taxon>Diversispora</taxon>
    </lineage>
</organism>
<evidence type="ECO:0000313" key="2">
    <source>
        <dbReference type="EMBL" id="RHZ73748.1"/>
    </source>
</evidence>
<dbReference type="Proteomes" id="UP000266861">
    <property type="component" value="Unassembled WGS sequence"/>
</dbReference>
<keyword evidence="3" id="KW-1185">Reference proteome</keyword>
<gene>
    <name evidence="2" type="ORF">Glove_229g127</name>
</gene>
<dbReference type="OrthoDB" id="2430077at2759"/>
<proteinExistence type="predicted"/>
<evidence type="ECO:0000256" key="1">
    <source>
        <dbReference type="SAM" id="MobiDB-lite"/>
    </source>
</evidence>
<name>A0A397IHM9_9GLOM</name>
<accession>A0A397IHM9</accession>
<reference evidence="2 3" key="1">
    <citation type="submission" date="2018-08" db="EMBL/GenBank/DDBJ databases">
        <title>Genome and evolution of the arbuscular mycorrhizal fungus Diversispora epigaea (formerly Glomus versiforme) and its bacterial endosymbionts.</title>
        <authorList>
            <person name="Sun X."/>
            <person name="Fei Z."/>
            <person name="Harrison M."/>
        </authorList>
    </citation>
    <scope>NUCLEOTIDE SEQUENCE [LARGE SCALE GENOMIC DNA]</scope>
    <source>
        <strain evidence="2 3">IT104</strain>
    </source>
</reference>
<protein>
    <submittedName>
        <fullName evidence="2">Uncharacterized protein</fullName>
    </submittedName>
</protein>
<feature type="region of interest" description="Disordered" evidence="1">
    <location>
        <begin position="100"/>
        <end position="125"/>
    </location>
</feature>